<keyword evidence="2" id="KW-1185">Reference proteome</keyword>
<accession>A0ABP9CZX2</accession>
<gene>
    <name evidence="1" type="ORF">GCM10023220_66780</name>
</gene>
<dbReference type="Proteomes" id="UP001501265">
    <property type="component" value="Unassembled WGS sequence"/>
</dbReference>
<dbReference type="EMBL" id="BAABIG010000089">
    <property type="protein sequence ID" value="GAA4823790.1"/>
    <property type="molecule type" value="Genomic_DNA"/>
</dbReference>
<dbReference type="RefSeq" id="WP_345624429.1">
    <property type="nucleotide sequence ID" value="NZ_BAABIG010000089.1"/>
</dbReference>
<evidence type="ECO:0000313" key="2">
    <source>
        <dbReference type="Proteomes" id="UP001501265"/>
    </source>
</evidence>
<name>A0ABP9CZX2_9ACTN</name>
<organism evidence="1 2">
    <name type="scientific">Streptomyces ziwulingensis</name>
    <dbReference type="NCBI Taxonomy" id="1045501"/>
    <lineage>
        <taxon>Bacteria</taxon>
        <taxon>Bacillati</taxon>
        <taxon>Actinomycetota</taxon>
        <taxon>Actinomycetes</taxon>
        <taxon>Kitasatosporales</taxon>
        <taxon>Streptomycetaceae</taxon>
        <taxon>Streptomyces</taxon>
    </lineage>
</organism>
<comment type="caution">
    <text evidence="1">The sequence shown here is derived from an EMBL/GenBank/DDBJ whole genome shotgun (WGS) entry which is preliminary data.</text>
</comment>
<evidence type="ECO:0000313" key="1">
    <source>
        <dbReference type="EMBL" id="GAA4823790.1"/>
    </source>
</evidence>
<reference evidence="2" key="1">
    <citation type="journal article" date="2019" name="Int. J. Syst. Evol. Microbiol.">
        <title>The Global Catalogue of Microorganisms (GCM) 10K type strain sequencing project: providing services to taxonomists for standard genome sequencing and annotation.</title>
        <authorList>
            <consortium name="The Broad Institute Genomics Platform"/>
            <consortium name="The Broad Institute Genome Sequencing Center for Infectious Disease"/>
            <person name="Wu L."/>
            <person name="Ma J."/>
        </authorList>
    </citation>
    <scope>NUCLEOTIDE SEQUENCE [LARGE SCALE GENOMIC DNA]</scope>
    <source>
        <strain evidence="2">JCM 18081</strain>
    </source>
</reference>
<protein>
    <submittedName>
        <fullName evidence="1">Uncharacterized protein</fullName>
    </submittedName>
</protein>
<sequence length="70" mass="7618">MTRISLLAIKVDSQPNDIRLSAEDHGLILRLAPGVHLDLSDTSEESLRVMAQQLMTAARIKAARQLPAVA</sequence>
<proteinExistence type="predicted"/>